<evidence type="ECO:0000313" key="1">
    <source>
        <dbReference type="EMBL" id="CAD7429177.1"/>
    </source>
</evidence>
<protein>
    <submittedName>
        <fullName evidence="1">Uncharacterized protein</fullName>
    </submittedName>
</protein>
<dbReference type="AlphaFoldDB" id="A0A7R9HNT6"/>
<accession>A0A7R9HNT6</accession>
<name>A0A7R9HNT6_9NEOP</name>
<sequence length="67" mass="7531">MDVLNLIYYTNQTSPKISDFFNLNILSMLHYLNTSLSLVQSFNYILIGGIKKSLPASMAIWSKASLS</sequence>
<reference evidence="1" key="1">
    <citation type="submission" date="2020-11" db="EMBL/GenBank/DDBJ databases">
        <authorList>
            <person name="Tran Van P."/>
        </authorList>
    </citation>
    <scope>NUCLEOTIDE SEQUENCE</scope>
</reference>
<gene>
    <name evidence="1" type="ORF">TMSB3V08_LOCUS5959</name>
</gene>
<dbReference type="EMBL" id="OB793992">
    <property type="protein sequence ID" value="CAD7429177.1"/>
    <property type="molecule type" value="Genomic_DNA"/>
</dbReference>
<proteinExistence type="predicted"/>
<organism evidence="1">
    <name type="scientific">Timema monikensis</name>
    <dbReference type="NCBI Taxonomy" id="170555"/>
    <lineage>
        <taxon>Eukaryota</taxon>
        <taxon>Metazoa</taxon>
        <taxon>Ecdysozoa</taxon>
        <taxon>Arthropoda</taxon>
        <taxon>Hexapoda</taxon>
        <taxon>Insecta</taxon>
        <taxon>Pterygota</taxon>
        <taxon>Neoptera</taxon>
        <taxon>Polyneoptera</taxon>
        <taxon>Phasmatodea</taxon>
        <taxon>Timematodea</taxon>
        <taxon>Timematoidea</taxon>
        <taxon>Timematidae</taxon>
        <taxon>Timema</taxon>
    </lineage>
</organism>